<accession>A0A0G4ET69</accession>
<reference evidence="1 2" key="1">
    <citation type="submission" date="2014-11" db="EMBL/GenBank/DDBJ databases">
        <authorList>
            <person name="Zhu J."/>
            <person name="Qi W."/>
            <person name="Song R."/>
        </authorList>
    </citation>
    <scope>NUCLEOTIDE SEQUENCE [LARGE SCALE GENOMIC DNA]</scope>
</reference>
<sequence length="322" mass="36205">MRKRQKGPVAASAAASSAPASANQLPRLFDLPQCVERVVLFPLCGADGLALFRHTCPLGGQRVSEDYIKSQIDRLMVTKAINNIVSYRVPRRVRRDQLRPMDFLLRLLYIIERSGEWAAMVPIVRVAKHLGRVERLPIELSSADVEAVGSRAVFEGRCEAMRQLSLIQRHLIMRLERDDNGEERLDGDRLTVRTLQTLPANSPFRDRFDPNDPVCQYDDADYASVRDAVLYEMRSGASQVAFQYVQRPNNATRFSRLGDTFEAHITIDSYPTIARTRLWTTEPPVSGRMGAARFPETVRVARQVMGDDAEVAFGNPLAVAVH</sequence>
<dbReference type="AlphaFoldDB" id="A0A0G4ET69"/>
<dbReference type="Proteomes" id="UP000041254">
    <property type="component" value="Unassembled WGS sequence"/>
</dbReference>
<keyword evidence="2" id="KW-1185">Reference proteome</keyword>
<evidence type="ECO:0000313" key="2">
    <source>
        <dbReference type="Proteomes" id="UP000041254"/>
    </source>
</evidence>
<dbReference type="VEuPathDB" id="CryptoDB:Vbra_13223"/>
<dbReference type="PhylomeDB" id="A0A0G4ET69"/>
<organism evidence="1 2">
    <name type="scientific">Vitrella brassicaformis (strain CCMP3155)</name>
    <dbReference type="NCBI Taxonomy" id="1169540"/>
    <lineage>
        <taxon>Eukaryota</taxon>
        <taxon>Sar</taxon>
        <taxon>Alveolata</taxon>
        <taxon>Colpodellida</taxon>
        <taxon>Vitrellaceae</taxon>
        <taxon>Vitrella</taxon>
    </lineage>
</organism>
<dbReference type="EMBL" id="CDMY01000307">
    <property type="protein sequence ID" value="CEM01633.1"/>
    <property type="molecule type" value="Genomic_DNA"/>
</dbReference>
<name>A0A0G4ET69_VITBC</name>
<proteinExistence type="predicted"/>
<evidence type="ECO:0000313" key="1">
    <source>
        <dbReference type="EMBL" id="CEM01633.1"/>
    </source>
</evidence>
<protein>
    <submittedName>
        <fullName evidence="1">Uncharacterized protein</fullName>
    </submittedName>
</protein>
<dbReference type="InParanoid" id="A0A0G4ET69"/>
<gene>
    <name evidence="1" type="ORF">Vbra_13223</name>
</gene>